<organism evidence="1">
    <name type="scientific">Magallana gigas</name>
    <name type="common">Pacific oyster</name>
    <name type="synonym">Crassostrea gigas</name>
    <dbReference type="NCBI Taxonomy" id="29159"/>
    <lineage>
        <taxon>Eukaryota</taxon>
        <taxon>Metazoa</taxon>
        <taxon>Spiralia</taxon>
        <taxon>Lophotrochozoa</taxon>
        <taxon>Mollusca</taxon>
        <taxon>Bivalvia</taxon>
        <taxon>Autobranchia</taxon>
        <taxon>Pteriomorphia</taxon>
        <taxon>Ostreida</taxon>
        <taxon>Ostreoidea</taxon>
        <taxon>Ostreidae</taxon>
        <taxon>Magallana</taxon>
    </lineage>
</organism>
<dbReference type="EMBL" id="JH816764">
    <property type="protein sequence ID" value="EKC38813.1"/>
    <property type="molecule type" value="Genomic_DNA"/>
</dbReference>
<dbReference type="InParanoid" id="K1QYN1"/>
<proteinExistence type="predicted"/>
<protein>
    <submittedName>
        <fullName evidence="1">Uncharacterized protein</fullName>
    </submittedName>
</protein>
<reference evidence="1" key="1">
    <citation type="journal article" date="2012" name="Nature">
        <title>The oyster genome reveals stress adaptation and complexity of shell formation.</title>
        <authorList>
            <person name="Zhang G."/>
            <person name="Fang X."/>
            <person name="Guo X."/>
            <person name="Li L."/>
            <person name="Luo R."/>
            <person name="Xu F."/>
            <person name="Yang P."/>
            <person name="Zhang L."/>
            <person name="Wang X."/>
            <person name="Qi H."/>
            <person name="Xiong Z."/>
            <person name="Que H."/>
            <person name="Xie Y."/>
            <person name="Holland P.W."/>
            <person name="Paps J."/>
            <person name="Zhu Y."/>
            <person name="Wu F."/>
            <person name="Chen Y."/>
            <person name="Wang J."/>
            <person name="Peng C."/>
            <person name="Meng J."/>
            <person name="Yang L."/>
            <person name="Liu J."/>
            <person name="Wen B."/>
            <person name="Zhang N."/>
            <person name="Huang Z."/>
            <person name="Zhu Q."/>
            <person name="Feng Y."/>
            <person name="Mount A."/>
            <person name="Hedgecock D."/>
            <person name="Xu Z."/>
            <person name="Liu Y."/>
            <person name="Domazet-Loso T."/>
            <person name="Du Y."/>
            <person name="Sun X."/>
            <person name="Zhang S."/>
            <person name="Liu B."/>
            <person name="Cheng P."/>
            <person name="Jiang X."/>
            <person name="Li J."/>
            <person name="Fan D."/>
            <person name="Wang W."/>
            <person name="Fu W."/>
            <person name="Wang T."/>
            <person name="Wang B."/>
            <person name="Zhang J."/>
            <person name="Peng Z."/>
            <person name="Li Y."/>
            <person name="Li N."/>
            <person name="Wang J."/>
            <person name="Chen M."/>
            <person name="He Y."/>
            <person name="Tan F."/>
            <person name="Song X."/>
            <person name="Zheng Q."/>
            <person name="Huang R."/>
            <person name="Yang H."/>
            <person name="Du X."/>
            <person name="Chen L."/>
            <person name="Yang M."/>
            <person name="Gaffney P.M."/>
            <person name="Wang S."/>
            <person name="Luo L."/>
            <person name="She Z."/>
            <person name="Ming Y."/>
            <person name="Huang W."/>
            <person name="Zhang S."/>
            <person name="Huang B."/>
            <person name="Zhang Y."/>
            <person name="Qu T."/>
            <person name="Ni P."/>
            <person name="Miao G."/>
            <person name="Wang J."/>
            <person name="Wang Q."/>
            <person name="Steinberg C.E."/>
            <person name="Wang H."/>
            <person name="Li N."/>
            <person name="Qian L."/>
            <person name="Zhang G."/>
            <person name="Li Y."/>
            <person name="Yang H."/>
            <person name="Liu X."/>
            <person name="Wang J."/>
            <person name="Yin Y."/>
            <person name="Wang J."/>
        </authorList>
    </citation>
    <scope>NUCLEOTIDE SEQUENCE [LARGE SCALE GENOMIC DNA]</scope>
    <source>
        <strain evidence="1">05x7-T-G4-1.051#20</strain>
    </source>
</reference>
<gene>
    <name evidence="1" type="ORF">CGI_10026615</name>
</gene>
<dbReference type="AlphaFoldDB" id="K1QYN1"/>
<dbReference type="HOGENOM" id="CLU_2624420_0_0_1"/>
<sequence>MSFENEHWNVESGIVSPIENKVPLRETCTINTIHAGHGPSTWPRTGHRPSTCYRPNPAYRTSYDVKCPKHPPSSKQCP</sequence>
<evidence type="ECO:0000313" key="1">
    <source>
        <dbReference type="EMBL" id="EKC38813.1"/>
    </source>
</evidence>
<accession>K1QYN1</accession>
<name>K1QYN1_MAGGI</name>